<sequence>MPPKGHRKSRAEVRSERIDVYVTPTELAAINEAAETCDQTRAAFVRACALGARPQAKPARVTADAIRQLTSIGNNLNQLAKQANAGFVVSAPAVHATLDAVLSAVRRLG</sequence>
<dbReference type="EMBL" id="RBIM01000010">
    <property type="protein sequence ID" value="RKQ89536.1"/>
    <property type="molecule type" value="Genomic_DNA"/>
</dbReference>
<reference evidence="1 2" key="1">
    <citation type="submission" date="2018-10" db="EMBL/GenBank/DDBJ databases">
        <title>Genomic Encyclopedia of Type Strains, Phase IV (KMG-IV): sequencing the most valuable type-strain genomes for metagenomic binning, comparative biology and taxonomic classification.</title>
        <authorList>
            <person name="Goeker M."/>
        </authorList>
    </citation>
    <scope>NUCLEOTIDE SEQUENCE [LARGE SCALE GENOMIC DNA]</scope>
    <source>
        <strain evidence="1 2">DSM 4734</strain>
    </source>
</reference>
<dbReference type="Proteomes" id="UP000273675">
    <property type="component" value="Unassembled WGS sequence"/>
</dbReference>
<gene>
    <name evidence="1" type="ORF">C7435_3397</name>
</gene>
<evidence type="ECO:0000313" key="2">
    <source>
        <dbReference type="Proteomes" id="UP000273675"/>
    </source>
</evidence>
<protein>
    <submittedName>
        <fullName evidence="1">Mobilization protein MobC</fullName>
    </submittedName>
</protein>
<dbReference type="InterPro" id="IPR053842">
    <property type="entry name" value="NikA-like"/>
</dbReference>
<dbReference type="Pfam" id="PF21983">
    <property type="entry name" value="NikA-like"/>
    <property type="match status" value="1"/>
</dbReference>
<accession>A0A495CVY9</accession>
<dbReference type="OrthoDB" id="7630774at2"/>
<proteinExistence type="predicted"/>
<comment type="caution">
    <text evidence="1">The sequence shown here is derived from an EMBL/GenBank/DDBJ whole genome shotgun (WGS) entry which is preliminary data.</text>
</comment>
<name>A0A495CVY9_9PROT</name>
<dbReference type="RefSeq" id="WP_011644260.1">
    <property type="nucleotide sequence ID" value="NZ_JADFAN010000002.1"/>
</dbReference>
<dbReference type="AlphaFoldDB" id="A0A495CVY9"/>
<evidence type="ECO:0000313" key="1">
    <source>
        <dbReference type="EMBL" id="RKQ89536.1"/>
    </source>
</evidence>
<organism evidence="1 2">
    <name type="scientific">Maricaulis maris</name>
    <dbReference type="NCBI Taxonomy" id="74318"/>
    <lineage>
        <taxon>Bacteria</taxon>
        <taxon>Pseudomonadati</taxon>
        <taxon>Pseudomonadota</taxon>
        <taxon>Alphaproteobacteria</taxon>
        <taxon>Maricaulales</taxon>
        <taxon>Maricaulaceae</taxon>
        <taxon>Maricaulis</taxon>
    </lineage>
</organism>